<accession>A0ABR1DUG4</accession>
<protein>
    <submittedName>
        <fullName evidence="1">Uncharacterized protein</fullName>
    </submittedName>
</protein>
<gene>
    <name evidence="1" type="primary">Necator_chrV.g17981</name>
    <name evidence="1" type="ORF">RB195_013191</name>
</gene>
<organism evidence="1 2">
    <name type="scientific">Necator americanus</name>
    <name type="common">Human hookworm</name>
    <dbReference type="NCBI Taxonomy" id="51031"/>
    <lineage>
        <taxon>Eukaryota</taxon>
        <taxon>Metazoa</taxon>
        <taxon>Ecdysozoa</taxon>
        <taxon>Nematoda</taxon>
        <taxon>Chromadorea</taxon>
        <taxon>Rhabditida</taxon>
        <taxon>Rhabditina</taxon>
        <taxon>Rhabditomorpha</taxon>
        <taxon>Strongyloidea</taxon>
        <taxon>Ancylostomatidae</taxon>
        <taxon>Bunostominae</taxon>
        <taxon>Necator</taxon>
    </lineage>
</organism>
<comment type="caution">
    <text evidence="1">The sequence shown here is derived from an EMBL/GenBank/DDBJ whole genome shotgun (WGS) entry which is preliminary data.</text>
</comment>
<evidence type="ECO:0000313" key="2">
    <source>
        <dbReference type="Proteomes" id="UP001303046"/>
    </source>
</evidence>
<proteinExistence type="predicted"/>
<sequence length="90" mass="10404">MAGLKDEECRTNFRQHVSIGVDGPGKVCYKEELYAEVDVVYRRMTRGRYQHFAKPSKVAKENRLRFFGNIIGRPADRLVQRVLRSLSDSS</sequence>
<keyword evidence="2" id="KW-1185">Reference proteome</keyword>
<name>A0ABR1DUG4_NECAM</name>
<dbReference type="Proteomes" id="UP001303046">
    <property type="component" value="Unassembled WGS sequence"/>
</dbReference>
<dbReference type="EMBL" id="JAVFWL010000005">
    <property type="protein sequence ID" value="KAK6754042.1"/>
    <property type="molecule type" value="Genomic_DNA"/>
</dbReference>
<reference evidence="1 2" key="1">
    <citation type="submission" date="2023-08" db="EMBL/GenBank/DDBJ databases">
        <title>A Necator americanus chromosomal reference genome.</title>
        <authorList>
            <person name="Ilik V."/>
            <person name="Petrzelkova K.J."/>
            <person name="Pardy F."/>
            <person name="Fuh T."/>
            <person name="Niatou-Singa F.S."/>
            <person name="Gouil Q."/>
            <person name="Baker L."/>
            <person name="Ritchie M.E."/>
            <person name="Jex A.R."/>
            <person name="Gazzola D."/>
            <person name="Li H."/>
            <person name="Toshio Fujiwara R."/>
            <person name="Zhan B."/>
            <person name="Aroian R.V."/>
            <person name="Pafco B."/>
            <person name="Schwarz E.M."/>
        </authorList>
    </citation>
    <scope>NUCLEOTIDE SEQUENCE [LARGE SCALE GENOMIC DNA]</scope>
    <source>
        <strain evidence="1 2">Aroian</strain>
        <tissue evidence="1">Whole animal</tissue>
    </source>
</reference>
<evidence type="ECO:0000313" key="1">
    <source>
        <dbReference type="EMBL" id="KAK6754042.1"/>
    </source>
</evidence>